<feature type="transmembrane region" description="Helical" evidence="1">
    <location>
        <begin position="61"/>
        <end position="89"/>
    </location>
</feature>
<dbReference type="Proteomes" id="UP000552038">
    <property type="component" value="Unassembled WGS sequence"/>
</dbReference>
<feature type="transmembrane region" description="Helical" evidence="1">
    <location>
        <begin position="30"/>
        <end position="49"/>
    </location>
</feature>
<protein>
    <submittedName>
        <fullName evidence="2">DUF4260 family protein</fullName>
    </submittedName>
</protein>
<comment type="caution">
    <text evidence="2">The sequence shown here is derived from an EMBL/GenBank/DDBJ whole genome shotgun (WGS) entry which is preliminary data.</text>
</comment>
<evidence type="ECO:0000256" key="1">
    <source>
        <dbReference type="SAM" id="Phobius"/>
    </source>
</evidence>
<dbReference type="RefSeq" id="WP_163978668.1">
    <property type="nucleotide sequence ID" value="NZ_JABFOR010000010.1"/>
</dbReference>
<evidence type="ECO:0000313" key="3">
    <source>
        <dbReference type="Proteomes" id="UP000552038"/>
    </source>
</evidence>
<keyword evidence="1" id="KW-1133">Transmembrane helix</keyword>
<dbReference type="Pfam" id="PF14079">
    <property type="entry name" value="DUF4260"/>
    <property type="match status" value="1"/>
</dbReference>
<dbReference type="AlphaFoldDB" id="A0AAP7DHW7"/>
<evidence type="ECO:0000313" key="2">
    <source>
        <dbReference type="EMBL" id="NOJ71048.1"/>
    </source>
</evidence>
<sequence>MTGSKALLHVEGLFVLLGCIYFYEYHQFNWLLFFAMLFVPDVSMIGYVVSNKAGAFIYNVFHTYSVSLATVMCGFLLSNQAVLAVGIIWTAHIGMDRMLGYGLKYATTFKDSHLSRL</sequence>
<keyword evidence="1" id="KW-0812">Transmembrane</keyword>
<dbReference type="InterPro" id="IPR025356">
    <property type="entry name" value="DUF4260"/>
</dbReference>
<dbReference type="EMBL" id="JABFOR010000010">
    <property type="protein sequence ID" value="NOJ71048.1"/>
    <property type="molecule type" value="Genomic_DNA"/>
</dbReference>
<name>A0AAP7DHW7_PAEAL</name>
<organism evidence="2 3">
    <name type="scientific">Paenibacillus alvei</name>
    <name type="common">Bacillus alvei</name>
    <dbReference type="NCBI Taxonomy" id="44250"/>
    <lineage>
        <taxon>Bacteria</taxon>
        <taxon>Bacillati</taxon>
        <taxon>Bacillota</taxon>
        <taxon>Bacilli</taxon>
        <taxon>Bacillales</taxon>
        <taxon>Paenibacillaceae</taxon>
        <taxon>Paenibacillus</taxon>
    </lineage>
</organism>
<proteinExistence type="predicted"/>
<keyword evidence="1" id="KW-0472">Membrane</keyword>
<reference evidence="2 3" key="1">
    <citation type="submission" date="2020-05" db="EMBL/GenBank/DDBJ databases">
        <title>Whole genome sequencing and identification of novel metabolites from Paenibacillus alvei strain JR949.</title>
        <authorList>
            <person name="Rajendhran J."/>
            <person name="Sree Pranav P."/>
            <person name="Mahalakshmi B."/>
            <person name="Karthikeyan R."/>
        </authorList>
    </citation>
    <scope>NUCLEOTIDE SEQUENCE [LARGE SCALE GENOMIC DNA]</scope>
    <source>
        <strain evidence="2 3">JR949</strain>
    </source>
</reference>
<feature type="transmembrane region" description="Helical" evidence="1">
    <location>
        <begin position="6"/>
        <end position="23"/>
    </location>
</feature>
<gene>
    <name evidence="2" type="ORF">HMI46_10830</name>
</gene>
<accession>A0AAP7DHW7</accession>